<dbReference type="AlphaFoldDB" id="A0A4Q4M113"/>
<comment type="caution">
    <text evidence="2">The sequence shown here is derived from an EMBL/GenBank/DDBJ whole genome shotgun (WGS) entry which is preliminary data.</text>
</comment>
<evidence type="ECO:0000313" key="2">
    <source>
        <dbReference type="EMBL" id="RYN32765.1"/>
    </source>
</evidence>
<name>A0A4Q4M113_9PLEO</name>
<dbReference type="EMBL" id="PDXA01000071">
    <property type="protein sequence ID" value="RYN32765.1"/>
    <property type="molecule type" value="Genomic_DNA"/>
</dbReference>
<accession>A0A4Q4M113</accession>
<feature type="compositionally biased region" description="Basic and acidic residues" evidence="1">
    <location>
        <begin position="80"/>
        <end position="104"/>
    </location>
</feature>
<gene>
    <name evidence="2" type="ORF">AA0114_g12052</name>
</gene>
<evidence type="ECO:0000313" key="3">
    <source>
        <dbReference type="Proteomes" id="UP000292402"/>
    </source>
</evidence>
<sequence>MEFDGDYQPEDLQWVAEDVVMNLHRRWDEVLQRSRDTAEDEDLRRFANSEVERQRAKEDEETRLALSVSQVESNQAEEAEFQKAKLESRVDERARAERAEREQLEQAFLDSPVTATLLEQE</sequence>
<feature type="compositionally biased region" description="Basic and acidic residues" evidence="1">
    <location>
        <begin position="50"/>
        <end position="63"/>
    </location>
</feature>
<feature type="region of interest" description="Disordered" evidence="1">
    <location>
        <begin position="50"/>
        <end position="107"/>
    </location>
</feature>
<dbReference type="Proteomes" id="UP000292402">
    <property type="component" value="Unassembled WGS sequence"/>
</dbReference>
<reference evidence="3" key="1">
    <citation type="journal article" date="2019" name="bioRxiv">
        <title>Genomics, evolutionary history and diagnostics of the Alternaria alternata species group including apple and Asian pear pathotypes.</title>
        <authorList>
            <person name="Armitage A.D."/>
            <person name="Cockerton H.M."/>
            <person name="Sreenivasaprasad S."/>
            <person name="Woodhall J.W."/>
            <person name="Lane C.R."/>
            <person name="Harrison R.J."/>
            <person name="Clarkson J.P."/>
        </authorList>
    </citation>
    <scope>NUCLEOTIDE SEQUENCE [LARGE SCALE GENOMIC DNA]</scope>
    <source>
        <strain evidence="3">FERA 1082</strain>
    </source>
</reference>
<evidence type="ECO:0000256" key="1">
    <source>
        <dbReference type="SAM" id="MobiDB-lite"/>
    </source>
</evidence>
<feature type="compositionally biased region" description="Polar residues" evidence="1">
    <location>
        <begin position="67"/>
        <end position="76"/>
    </location>
</feature>
<organism evidence="2 3">
    <name type="scientific">Alternaria tenuissima</name>
    <dbReference type="NCBI Taxonomy" id="119927"/>
    <lineage>
        <taxon>Eukaryota</taxon>
        <taxon>Fungi</taxon>
        <taxon>Dikarya</taxon>
        <taxon>Ascomycota</taxon>
        <taxon>Pezizomycotina</taxon>
        <taxon>Dothideomycetes</taxon>
        <taxon>Pleosporomycetidae</taxon>
        <taxon>Pleosporales</taxon>
        <taxon>Pleosporineae</taxon>
        <taxon>Pleosporaceae</taxon>
        <taxon>Alternaria</taxon>
        <taxon>Alternaria sect. Alternaria</taxon>
        <taxon>Alternaria alternata complex</taxon>
    </lineage>
</organism>
<proteinExistence type="predicted"/>
<protein>
    <submittedName>
        <fullName evidence="2">Uncharacterized protein</fullName>
    </submittedName>
</protein>